<dbReference type="Proteomes" id="UP000521227">
    <property type="component" value="Unassembled WGS sequence"/>
</dbReference>
<evidence type="ECO:0000313" key="2">
    <source>
        <dbReference type="EMBL" id="MBB5053949.1"/>
    </source>
</evidence>
<name>A0A840N0B7_9BRAD</name>
<dbReference type="AlphaFoldDB" id="A0A840N0B7"/>
<accession>A0A840N0B7</accession>
<organism evidence="2 3">
    <name type="scientific">Afipia massiliensis</name>
    <dbReference type="NCBI Taxonomy" id="211460"/>
    <lineage>
        <taxon>Bacteria</taxon>
        <taxon>Pseudomonadati</taxon>
        <taxon>Pseudomonadota</taxon>
        <taxon>Alphaproteobacteria</taxon>
        <taxon>Hyphomicrobiales</taxon>
        <taxon>Nitrobacteraceae</taxon>
        <taxon>Afipia</taxon>
    </lineage>
</organism>
<dbReference type="EMBL" id="JACHIJ010000005">
    <property type="protein sequence ID" value="MBB5053949.1"/>
    <property type="molecule type" value="Genomic_DNA"/>
</dbReference>
<evidence type="ECO:0000256" key="1">
    <source>
        <dbReference type="SAM" id="MobiDB-lite"/>
    </source>
</evidence>
<comment type="caution">
    <text evidence="2">The sequence shown here is derived from an EMBL/GenBank/DDBJ whole genome shotgun (WGS) entry which is preliminary data.</text>
</comment>
<feature type="region of interest" description="Disordered" evidence="1">
    <location>
        <begin position="44"/>
        <end position="66"/>
    </location>
</feature>
<evidence type="ECO:0000313" key="3">
    <source>
        <dbReference type="Proteomes" id="UP000521227"/>
    </source>
</evidence>
<protein>
    <submittedName>
        <fullName evidence="2">Uncharacterized protein</fullName>
    </submittedName>
</protein>
<gene>
    <name evidence="2" type="ORF">HNQ36_003949</name>
</gene>
<sequence>MALPFPAGRCQIVATGGQRDGRQRVGADRSARLGGARGSVSLLRTRRSSKNSSHTSKGDHTSIGSNDVGAVAVSPTVFFRHVVHEVVRMSAYLVSGSAAAVWPMACWQSLLAEQPIGPRGICAATKNQRPRRLSYGQQRGYVVAIMHKRKAYPGPRSSLADSGSSTFSVRSMGARPHSSGCRCPPAISPYRPRSPCGAPPTYAARGARNGDNG</sequence>
<reference evidence="2 3" key="1">
    <citation type="submission" date="2020-08" db="EMBL/GenBank/DDBJ databases">
        <title>Genomic Encyclopedia of Type Strains, Phase IV (KMG-IV): sequencing the most valuable type-strain genomes for metagenomic binning, comparative biology and taxonomic classification.</title>
        <authorList>
            <person name="Goeker M."/>
        </authorList>
    </citation>
    <scope>NUCLEOTIDE SEQUENCE [LARGE SCALE GENOMIC DNA]</scope>
    <source>
        <strain evidence="2 3">DSM 17498</strain>
    </source>
</reference>
<proteinExistence type="predicted"/>
<feature type="compositionally biased region" description="Polar residues" evidence="1">
    <location>
        <begin position="159"/>
        <end position="169"/>
    </location>
</feature>
<feature type="region of interest" description="Disordered" evidence="1">
    <location>
        <begin position="153"/>
        <end position="213"/>
    </location>
</feature>